<protein>
    <recommendedName>
        <fullName evidence="4">TIL domain-containing protein</fullName>
    </recommendedName>
</protein>
<evidence type="ECO:0000259" key="4">
    <source>
        <dbReference type="Pfam" id="PF01826"/>
    </source>
</evidence>
<name>A0A819Z0S3_9BILA</name>
<feature type="domain" description="TIL" evidence="4">
    <location>
        <begin position="76"/>
        <end position="134"/>
    </location>
</feature>
<dbReference type="InterPro" id="IPR002919">
    <property type="entry name" value="TIL_dom"/>
</dbReference>
<dbReference type="SUPFAM" id="SSF57567">
    <property type="entry name" value="Serine protease inhibitors"/>
    <property type="match status" value="1"/>
</dbReference>
<feature type="signal peptide" evidence="3">
    <location>
        <begin position="1"/>
        <end position="22"/>
    </location>
</feature>
<reference evidence="5" key="1">
    <citation type="submission" date="2021-02" db="EMBL/GenBank/DDBJ databases">
        <authorList>
            <person name="Nowell W R."/>
        </authorList>
    </citation>
    <scope>NUCLEOTIDE SEQUENCE</scope>
</reference>
<dbReference type="PANTHER" id="PTHR23259:SF70">
    <property type="entry name" value="ACCESSORY GLAND PROTEIN ACP62F-RELATED"/>
    <property type="match status" value="1"/>
</dbReference>
<keyword evidence="2" id="KW-1015">Disulfide bond</keyword>
<dbReference type="Pfam" id="PF01826">
    <property type="entry name" value="TIL"/>
    <property type="match status" value="1"/>
</dbReference>
<dbReference type="InterPro" id="IPR051368">
    <property type="entry name" value="SerProtInhib-TIL_Domain"/>
</dbReference>
<sequence length="134" mass="15442">MHSVFNIRILLLLIIGIAYIQGNSIGSIKSKFNDKCDPHEEYKNCGTACPERCDYKPEICTYQCVKGFVFGRLCLGAHQEYQMCDSACPLTCTDVRHARYFKPCTYQCVQGCFCKRGYTRRSHSRSQCIPDWRC</sequence>
<gene>
    <name evidence="5" type="ORF">JBS370_LOCUS34795</name>
</gene>
<dbReference type="Gene3D" id="2.10.25.10">
    <property type="entry name" value="Laminin"/>
    <property type="match status" value="2"/>
</dbReference>
<evidence type="ECO:0000256" key="1">
    <source>
        <dbReference type="ARBA" id="ARBA00022690"/>
    </source>
</evidence>
<evidence type="ECO:0000256" key="3">
    <source>
        <dbReference type="SAM" id="SignalP"/>
    </source>
</evidence>
<organism evidence="5 6">
    <name type="scientific">Rotaria sordida</name>
    <dbReference type="NCBI Taxonomy" id="392033"/>
    <lineage>
        <taxon>Eukaryota</taxon>
        <taxon>Metazoa</taxon>
        <taxon>Spiralia</taxon>
        <taxon>Gnathifera</taxon>
        <taxon>Rotifera</taxon>
        <taxon>Eurotatoria</taxon>
        <taxon>Bdelloidea</taxon>
        <taxon>Philodinida</taxon>
        <taxon>Philodinidae</taxon>
        <taxon>Rotaria</taxon>
    </lineage>
</organism>
<dbReference type="PANTHER" id="PTHR23259">
    <property type="entry name" value="RIDDLE"/>
    <property type="match status" value="1"/>
</dbReference>
<dbReference type="EMBL" id="CAJOBD010011379">
    <property type="protein sequence ID" value="CAF4166735.1"/>
    <property type="molecule type" value="Genomic_DNA"/>
</dbReference>
<evidence type="ECO:0000313" key="6">
    <source>
        <dbReference type="Proteomes" id="UP000663836"/>
    </source>
</evidence>
<dbReference type="AlphaFoldDB" id="A0A819Z0S3"/>
<dbReference type="InterPro" id="IPR036084">
    <property type="entry name" value="Ser_inhib-like_sf"/>
</dbReference>
<keyword evidence="3" id="KW-0732">Signal</keyword>
<proteinExistence type="predicted"/>
<dbReference type="CDD" id="cd19941">
    <property type="entry name" value="TIL"/>
    <property type="match status" value="2"/>
</dbReference>
<dbReference type="Proteomes" id="UP000663836">
    <property type="component" value="Unassembled WGS sequence"/>
</dbReference>
<accession>A0A819Z0S3</accession>
<dbReference type="GO" id="GO:0030414">
    <property type="term" value="F:peptidase inhibitor activity"/>
    <property type="evidence" value="ECO:0007669"/>
    <property type="project" value="UniProtKB-KW"/>
</dbReference>
<evidence type="ECO:0000256" key="2">
    <source>
        <dbReference type="ARBA" id="ARBA00023157"/>
    </source>
</evidence>
<keyword evidence="1" id="KW-0646">Protease inhibitor</keyword>
<feature type="chain" id="PRO_5032784569" description="TIL domain-containing protein" evidence="3">
    <location>
        <begin position="23"/>
        <end position="134"/>
    </location>
</feature>
<comment type="caution">
    <text evidence="5">The sequence shown here is derived from an EMBL/GenBank/DDBJ whole genome shotgun (WGS) entry which is preliminary data.</text>
</comment>
<evidence type="ECO:0000313" key="5">
    <source>
        <dbReference type="EMBL" id="CAF4166735.1"/>
    </source>
</evidence>